<feature type="transmembrane region" description="Helical" evidence="6">
    <location>
        <begin position="152"/>
        <end position="172"/>
    </location>
</feature>
<keyword evidence="2" id="KW-0813">Transport</keyword>
<sequence length="561" mass="62436">MSGDVQLGRNITRREHQILLDVDEFATRYNLGHIRDLLKKAALIAHNPSDLAQTEGLNQEEIDIASGKDGEYRHGKCTPFQSRIVNSMMLIYLAAAVYGMAHFSAWTYTSGNQWHPATSTLESVALNAPDLGSALVGCWCTVPLNRAVGRRGAIFTAMVLIIVTSIAGSLEVWSVANIIQRFCLGVSFGVLECTIPVYCVETSPDHQRGRVTGAWQIGSLFGQVFVAMLKLAVPVSWIYSSISICAGAICIGCWFVPESPRWLVREGQMLAAFDSLRYFRPTGLLAARDLYLLHIRFETTGEVQSQRAPLLHLFTNPRASRATLAAVSVIVPRSLSGYHMAMTTQSLGGSSYNAIILWLYVTLGYTLALFTAIFTVALAADRAKRRKLLLWTILPMACVMSFYPVGWGFSVPHITGIAAEATLVVMYNIGQVPLSVYVAESFPIQYRDYGLAFTISMYHGSFAAMRVTISNLIYWVYFRYTFAVCNLIAFILAFFLMRETKNLALEEVPLAFEAPTRNLILYRLSVEIPYIFRRYVLRQNVEFLPFEDSKYGGGAISLDAE</sequence>
<dbReference type="InterPro" id="IPR050814">
    <property type="entry name" value="Myo-inositol_Transporter"/>
</dbReference>
<feature type="transmembrane region" description="Helical" evidence="6">
    <location>
        <begin position="89"/>
        <end position="108"/>
    </location>
</feature>
<evidence type="ECO:0000256" key="6">
    <source>
        <dbReference type="SAM" id="Phobius"/>
    </source>
</evidence>
<evidence type="ECO:0000313" key="7">
    <source>
        <dbReference type="EMBL" id="PLB37690.1"/>
    </source>
</evidence>
<dbReference type="PANTHER" id="PTHR48020">
    <property type="entry name" value="PROTON MYO-INOSITOL COTRANSPORTER"/>
    <property type="match status" value="1"/>
</dbReference>
<dbReference type="SUPFAM" id="SSF103473">
    <property type="entry name" value="MFS general substrate transporter"/>
    <property type="match status" value="1"/>
</dbReference>
<evidence type="ECO:0000256" key="5">
    <source>
        <dbReference type="ARBA" id="ARBA00023136"/>
    </source>
</evidence>
<evidence type="ECO:0000256" key="2">
    <source>
        <dbReference type="ARBA" id="ARBA00022448"/>
    </source>
</evidence>
<comment type="subcellular location">
    <subcellularLocation>
        <location evidence="1">Membrane</location>
    </subcellularLocation>
</comment>
<dbReference type="GO" id="GO:0022857">
    <property type="term" value="F:transmembrane transporter activity"/>
    <property type="evidence" value="ECO:0007669"/>
    <property type="project" value="InterPro"/>
</dbReference>
<accession>A0A2I2FAP0</accession>
<dbReference type="InterPro" id="IPR036259">
    <property type="entry name" value="MFS_trans_sf"/>
</dbReference>
<protein>
    <submittedName>
        <fullName evidence="7">MFS general substrate transporter</fullName>
    </submittedName>
</protein>
<evidence type="ECO:0000256" key="1">
    <source>
        <dbReference type="ARBA" id="ARBA00004370"/>
    </source>
</evidence>
<dbReference type="Pfam" id="PF00083">
    <property type="entry name" value="Sugar_tr"/>
    <property type="match status" value="1"/>
</dbReference>
<dbReference type="OrthoDB" id="4498530at2759"/>
<evidence type="ECO:0000256" key="4">
    <source>
        <dbReference type="ARBA" id="ARBA00022989"/>
    </source>
</evidence>
<reference evidence="7 8" key="1">
    <citation type="submission" date="2017-12" db="EMBL/GenBank/DDBJ databases">
        <authorList>
            <consortium name="DOE Joint Genome Institute"/>
            <person name="Haridas S."/>
            <person name="Kjaerbolling I."/>
            <person name="Vesth T.C."/>
            <person name="Frisvad J.C."/>
            <person name="Nybo J.L."/>
            <person name="Theobald S."/>
            <person name="Kuo A."/>
            <person name="Bowyer P."/>
            <person name="Matsuda Y."/>
            <person name="Mondo S."/>
            <person name="Lyhne E.K."/>
            <person name="Kogle M.E."/>
            <person name="Clum A."/>
            <person name="Lipzen A."/>
            <person name="Salamov A."/>
            <person name="Ngan C.Y."/>
            <person name="Daum C."/>
            <person name="Chiniquy J."/>
            <person name="Barry K."/>
            <person name="LaButti K."/>
            <person name="Simmons B.A."/>
            <person name="Magnuson J.K."/>
            <person name="Mortensen U.H."/>
            <person name="Larsen T.O."/>
            <person name="Grigoriev I.V."/>
            <person name="Baker S.E."/>
            <person name="Andersen M.R."/>
            <person name="Nordberg H.P."/>
            <person name="Cantor M.N."/>
            <person name="Hua S.X."/>
        </authorList>
    </citation>
    <scope>NUCLEOTIDE SEQUENCE [LARGE SCALE GENOMIC DNA]</scope>
    <source>
        <strain evidence="7 8">CBS 102.13</strain>
    </source>
</reference>
<dbReference type="InterPro" id="IPR005828">
    <property type="entry name" value="MFS_sugar_transport-like"/>
</dbReference>
<feature type="transmembrane region" description="Helical" evidence="6">
    <location>
        <begin position="354"/>
        <end position="376"/>
    </location>
</feature>
<name>A0A2I2FAP0_ASPCN</name>
<dbReference type="STRING" id="41067.A0A2I2FAP0"/>
<proteinExistence type="predicted"/>
<gene>
    <name evidence="7" type="ORF">BDW47DRAFT_35869</name>
</gene>
<dbReference type="GeneID" id="36525981"/>
<keyword evidence="8" id="KW-1185">Reference proteome</keyword>
<dbReference type="EMBL" id="KZ559141">
    <property type="protein sequence ID" value="PLB37690.1"/>
    <property type="molecule type" value="Genomic_DNA"/>
</dbReference>
<dbReference type="AlphaFoldDB" id="A0A2I2FAP0"/>
<feature type="transmembrane region" description="Helical" evidence="6">
    <location>
        <begin position="237"/>
        <end position="256"/>
    </location>
</feature>
<dbReference type="Proteomes" id="UP000234585">
    <property type="component" value="Unassembled WGS sequence"/>
</dbReference>
<keyword evidence="5 6" id="KW-0472">Membrane</keyword>
<feature type="transmembrane region" description="Helical" evidence="6">
    <location>
        <begin position="388"/>
        <end position="405"/>
    </location>
</feature>
<feature type="transmembrane region" description="Helical" evidence="6">
    <location>
        <begin position="417"/>
        <end position="439"/>
    </location>
</feature>
<evidence type="ECO:0000256" key="3">
    <source>
        <dbReference type="ARBA" id="ARBA00022692"/>
    </source>
</evidence>
<organism evidence="7 8">
    <name type="scientific">Aspergillus candidus</name>
    <dbReference type="NCBI Taxonomy" id="41067"/>
    <lineage>
        <taxon>Eukaryota</taxon>
        <taxon>Fungi</taxon>
        <taxon>Dikarya</taxon>
        <taxon>Ascomycota</taxon>
        <taxon>Pezizomycotina</taxon>
        <taxon>Eurotiomycetes</taxon>
        <taxon>Eurotiomycetidae</taxon>
        <taxon>Eurotiales</taxon>
        <taxon>Aspergillaceae</taxon>
        <taxon>Aspergillus</taxon>
        <taxon>Aspergillus subgen. Circumdati</taxon>
    </lineage>
</organism>
<dbReference type="RefSeq" id="XP_024671702.1">
    <property type="nucleotide sequence ID" value="XM_024818821.1"/>
</dbReference>
<dbReference type="Gene3D" id="1.20.1250.20">
    <property type="entry name" value="MFS general substrate transporter like domains"/>
    <property type="match status" value="1"/>
</dbReference>
<keyword evidence="3 6" id="KW-0812">Transmembrane</keyword>
<feature type="transmembrane region" description="Helical" evidence="6">
    <location>
        <begin position="475"/>
        <end position="496"/>
    </location>
</feature>
<dbReference type="PANTHER" id="PTHR48020:SF40">
    <property type="entry name" value="MAJOR FACILITATOR SUPERFAMILY (MFS) PROFILE DOMAIN-CONTAINING PROTEIN"/>
    <property type="match status" value="1"/>
</dbReference>
<dbReference type="GO" id="GO:0016020">
    <property type="term" value="C:membrane"/>
    <property type="evidence" value="ECO:0007669"/>
    <property type="project" value="UniProtKB-SubCell"/>
</dbReference>
<keyword evidence="4 6" id="KW-1133">Transmembrane helix</keyword>
<evidence type="ECO:0000313" key="8">
    <source>
        <dbReference type="Proteomes" id="UP000234585"/>
    </source>
</evidence>